<organism evidence="3 4">
    <name type="scientific">Nocardia callitridis</name>
    <dbReference type="NCBI Taxonomy" id="648753"/>
    <lineage>
        <taxon>Bacteria</taxon>
        <taxon>Bacillati</taxon>
        <taxon>Actinomycetota</taxon>
        <taxon>Actinomycetes</taxon>
        <taxon>Mycobacteriales</taxon>
        <taxon>Nocardiaceae</taxon>
        <taxon>Nocardia</taxon>
    </lineage>
</organism>
<feature type="compositionally biased region" description="Basic and acidic residues" evidence="1">
    <location>
        <begin position="8"/>
        <end position="17"/>
    </location>
</feature>
<comment type="caution">
    <text evidence="3">The sequence shown here is derived from an EMBL/GenBank/DDBJ whole genome shotgun (WGS) entry which is preliminary data.</text>
</comment>
<keyword evidence="2" id="KW-1133">Transmembrane helix</keyword>
<evidence type="ECO:0008006" key="5">
    <source>
        <dbReference type="Google" id="ProtNLM"/>
    </source>
</evidence>
<reference evidence="4" key="1">
    <citation type="journal article" date="2019" name="Int. J. Syst. Evol. Microbiol.">
        <title>The Global Catalogue of Microorganisms (GCM) 10K type strain sequencing project: providing services to taxonomists for standard genome sequencing and annotation.</title>
        <authorList>
            <consortium name="The Broad Institute Genomics Platform"/>
            <consortium name="The Broad Institute Genome Sequencing Center for Infectious Disease"/>
            <person name="Wu L."/>
            <person name="Ma J."/>
        </authorList>
    </citation>
    <scope>NUCLEOTIDE SEQUENCE [LARGE SCALE GENOMIC DNA]</scope>
    <source>
        <strain evidence="4">JCM 18298</strain>
    </source>
</reference>
<sequence>MNTSGTERLGDGSHDGTDSNTHCPTTLSRPLTAVALASLAAGLVSGGVLLLQRDPERADHVDGTAAWWPHAVLALITVAGLVLLRRRGVDLARSALAPIGTSAARRLAATVRSVPHHPTAALRLLGGLVPLAILVFGPFRTGQQVLAGLDPNFTVNAWGGPSYVGAMACHYLDGALMMALAAWLLHLLLLRSHDIDSYSSTE</sequence>
<proteinExistence type="predicted"/>
<evidence type="ECO:0000256" key="1">
    <source>
        <dbReference type="SAM" id="MobiDB-lite"/>
    </source>
</evidence>
<protein>
    <recommendedName>
        <fullName evidence="5">Cytochrome b561 bacterial/Ni-hydrogenase domain-containing protein</fullName>
    </recommendedName>
</protein>
<keyword evidence="4" id="KW-1185">Reference proteome</keyword>
<feature type="transmembrane region" description="Helical" evidence="2">
    <location>
        <begin position="120"/>
        <end position="139"/>
    </location>
</feature>
<keyword evidence="2" id="KW-0812">Transmembrane</keyword>
<dbReference type="Proteomes" id="UP001500603">
    <property type="component" value="Unassembled WGS sequence"/>
</dbReference>
<keyword evidence="2" id="KW-0472">Membrane</keyword>
<evidence type="ECO:0000313" key="4">
    <source>
        <dbReference type="Proteomes" id="UP001500603"/>
    </source>
</evidence>
<dbReference type="EMBL" id="BAABJM010000002">
    <property type="protein sequence ID" value="GAA5050676.1"/>
    <property type="molecule type" value="Genomic_DNA"/>
</dbReference>
<dbReference type="RefSeq" id="WP_345495070.1">
    <property type="nucleotide sequence ID" value="NZ_BAABJM010000002.1"/>
</dbReference>
<evidence type="ECO:0000256" key="2">
    <source>
        <dbReference type="SAM" id="Phobius"/>
    </source>
</evidence>
<accession>A0ABP9K5W3</accession>
<feature type="transmembrane region" description="Helical" evidence="2">
    <location>
        <begin position="171"/>
        <end position="190"/>
    </location>
</feature>
<feature type="transmembrane region" description="Helical" evidence="2">
    <location>
        <begin position="31"/>
        <end position="51"/>
    </location>
</feature>
<feature type="region of interest" description="Disordered" evidence="1">
    <location>
        <begin position="1"/>
        <end position="24"/>
    </location>
</feature>
<evidence type="ECO:0000313" key="3">
    <source>
        <dbReference type="EMBL" id="GAA5050676.1"/>
    </source>
</evidence>
<name>A0ABP9K5W3_9NOCA</name>
<feature type="transmembrane region" description="Helical" evidence="2">
    <location>
        <begin position="66"/>
        <end position="84"/>
    </location>
</feature>
<gene>
    <name evidence="3" type="ORF">GCM10023318_21190</name>
</gene>